<name>I2H2C1_HENB6</name>
<proteinExistence type="predicted"/>
<reference evidence="1 2" key="1">
    <citation type="journal article" date="2011" name="Proc. Natl. Acad. Sci. U.S.A.">
        <title>Evolutionary erosion of yeast sex chromosomes by mating-type switching accidents.</title>
        <authorList>
            <person name="Gordon J.L."/>
            <person name="Armisen D."/>
            <person name="Proux-Wera E."/>
            <person name="Oheigeartaigh S.S."/>
            <person name="Byrne K.P."/>
            <person name="Wolfe K.H."/>
        </authorList>
    </citation>
    <scope>NUCLEOTIDE SEQUENCE [LARGE SCALE GENOMIC DNA]</scope>
    <source>
        <strain evidence="2">ATCC 34711 / CBS 6284 / DSM 70876 / NBRC 10599 / NRRL Y-10934 / UCD 77-7</strain>
    </source>
</reference>
<sequence>MVFDSSFGNILNINEDIDMNEILNPRLLKRRIGEVEEPIILFNKMNELSSTLNSFAVFPYRQLNKNTPIKLHTSEFNIKIYDEPSVPFFTEENLENDRFFELGSINFIQSMNPLKIVKCSFKLRECETIYQDLPFDSTKNDHIDNVDSSVINYKQTNVKIISTPKYLPMVKGQQFWLVKPTFYKYYEDRSFIEARSILSILYTSGSLYRQELIIPLDNDQLSKACTNENFANQLVDSEFINWDIYHQDSQTNIFEDFLQLSITSENKDDQNTASNIIIIKYILNIVLESFNKSHIPNDIMITENNSFLKSIQCLME</sequence>
<accession>I2H2C1</accession>
<dbReference type="AlphaFoldDB" id="I2H2C1"/>
<dbReference type="EMBL" id="HE806319">
    <property type="protein sequence ID" value="CCH60523.1"/>
    <property type="molecule type" value="Genomic_DNA"/>
</dbReference>
<gene>
    <name evidence="1" type="primary">TBLA0D00130</name>
    <name evidence="1" type="ORF">TBLA_0D00130</name>
</gene>
<dbReference type="Proteomes" id="UP000002866">
    <property type="component" value="Chromosome 4"/>
</dbReference>
<dbReference type="HOGENOM" id="CLU_880474_0_0_1"/>
<protein>
    <submittedName>
        <fullName evidence="1">Uncharacterized protein</fullName>
    </submittedName>
</protein>
<dbReference type="STRING" id="1071380.I2H2C1"/>
<evidence type="ECO:0000313" key="1">
    <source>
        <dbReference type="EMBL" id="CCH60523.1"/>
    </source>
</evidence>
<dbReference type="GeneID" id="14495627"/>
<dbReference type="OrthoDB" id="3631276at2759"/>
<dbReference type="RefSeq" id="XP_004180042.1">
    <property type="nucleotide sequence ID" value="XM_004179994.1"/>
</dbReference>
<keyword evidence="2" id="KW-1185">Reference proteome</keyword>
<dbReference type="InParanoid" id="I2H2C1"/>
<organism evidence="1 2">
    <name type="scientific">Henningerozyma blattae (strain ATCC 34711 / CBS 6284 / DSM 70876 / NBRC 10599 / NRRL Y-10934 / UCD 77-7)</name>
    <name type="common">Yeast</name>
    <name type="synonym">Tetrapisispora blattae</name>
    <dbReference type="NCBI Taxonomy" id="1071380"/>
    <lineage>
        <taxon>Eukaryota</taxon>
        <taxon>Fungi</taxon>
        <taxon>Dikarya</taxon>
        <taxon>Ascomycota</taxon>
        <taxon>Saccharomycotina</taxon>
        <taxon>Saccharomycetes</taxon>
        <taxon>Saccharomycetales</taxon>
        <taxon>Saccharomycetaceae</taxon>
        <taxon>Henningerozyma</taxon>
    </lineage>
</organism>
<dbReference type="KEGG" id="tbl:TBLA_0D00130"/>
<evidence type="ECO:0000313" key="2">
    <source>
        <dbReference type="Proteomes" id="UP000002866"/>
    </source>
</evidence>